<evidence type="ECO:0000259" key="11">
    <source>
        <dbReference type="PROSITE" id="PS50110"/>
    </source>
</evidence>
<dbReference type="EMBL" id="FNFM01000004">
    <property type="protein sequence ID" value="SDK08202.1"/>
    <property type="molecule type" value="Genomic_DNA"/>
</dbReference>
<dbReference type="GO" id="GO:0003700">
    <property type="term" value="F:DNA-binding transcription factor activity"/>
    <property type="evidence" value="ECO:0007669"/>
    <property type="project" value="InterPro"/>
</dbReference>
<keyword evidence="4 9" id="KW-0902">Two-component regulatory system</keyword>
<feature type="domain" description="Response regulatory" evidence="11">
    <location>
        <begin position="3"/>
        <end position="119"/>
    </location>
</feature>
<feature type="modified residue" description="4-aspartylphosphate" evidence="10">
    <location>
        <position position="54"/>
    </location>
</feature>
<dbReference type="Pfam" id="PF20714">
    <property type="entry name" value="HTH_64"/>
    <property type="match status" value="1"/>
</dbReference>
<dbReference type="InterPro" id="IPR051271">
    <property type="entry name" value="2C-system_Tx_regulators"/>
</dbReference>
<name>A0A1G8YZC2_ACTMZ</name>
<dbReference type="RefSeq" id="WP_092627362.1">
    <property type="nucleotide sequence ID" value="NZ_FNFM01000004.1"/>
</dbReference>
<evidence type="ECO:0000256" key="8">
    <source>
        <dbReference type="ARBA" id="ARBA00023163"/>
    </source>
</evidence>
<dbReference type="InterPro" id="IPR011006">
    <property type="entry name" value="CheY-like_superfamily"/>
</dbReference>
<dbReference type="InterPro" id="IPR048714">
    <property type="entry name" value="DpiA-like_HTH"/>
</dbReference>
<reference evidence="13" key="1">
    <citation type="submission" date="2016-10" db="EMBL/GenBank/DDBJ databases">
        <authorList>
            <person name="Varghese N."/>
            <person name="Submissions S."/>
        </authorList>
    </citation>
    <scope>NUCLEOTIDE SEQUENCE [LARGE SCALE GENOMIC DNA]</scope>
    <source>
        <strain evidence="13">DSM 45460</strain>
    </source>
</reference>
<dbReference type="GO" id="GO:0005737">
    <property type="term" value="C:cytoplasm"/>
    <property type="evidence" value="ECO:0007669"/>
    <property type="project" value="UniProtKB-SubCell"/>
</dbReference>
<dbReference type="Gene3D" id="3.40.50.2300">
    <property type="match status" value="1"/>
</dbReference>
<evidence type="ECO:0000256" key="1">
    <source>
        <dbReference type="ARBA" id="ARBA00004496"/>
    </source>
</evidence>
<keyword evidence="3 10" id="KW-0597">Phosphoprotein</keyword>
<comment type="subcellular location">
    <subcellularLocation>
        <location evidence="1 9">Cytoplasm</location>
    </subcellularLocation>
</comment>
<evidence type="ECO:0000256" key="7">
    <source>
        <dbReference type="ARBA" id="ARBA00023159"/>
    </source>
</evidence>
<evidence type="ECO:0000313" key="12">
    <source>
        <dbReference type="EMBL" id="SDK08202.1"/>
    </source>
</evidence>
<dbReference type="AlphaFoldDB" id="A0A1G8YZC2"/>
<dbReference type="PROSITE" id="PS50110">
    <property type="entry name" value="RESPONSE_REGULATORY"/>
    <property type="match status" value="1"/>
</dbReference>
<evidence type="ECO:0000256" key="6">
    <source>
        <dbReference type="ARBA" id="ARBA00023125"/>
    </source>
</evidence>
<evidence type="ECO:0000256" key="3">
    <source>
        <dbReference type="ARBA" id="ARBA00022553"/>
    </source>
</evidence>
<evidence type="ECO:0000256" key="5">
    <source>
        <dbReference type="ARBA" id="ARBA00023015"/>
    </source>
</evidence>
<accession>A0A1G8YZC2</accession>
<keyword evidence="8 9" id="KW-0804">Transcription</keyword>
<dbReference type="GO" id="GO:0000156">
    <property type="term" value="F:phosphorelay response regulator activity"/>
    <property type="evidence" value="ECO:0007669"/>
    <property type="project" value="TreeGrafter"/>
</dbReference>
<dbReference type="InterPro" id="IPR001789">
    <property type="entry name" value="Sig_transdc_resp-reg_receiver"/>
</dbReference>
<dbReference type="Proteomes" id="UP000199213">
    <property type="component" value="Unassembled WGS sequence"/>
</dbReference>
<sequence>MISVLVVEDDEVAGEAHETCANSVAGFRVVGRVRTGQEALRFLTHTAVDLVLLDLRLPDMDGLRVSRMLRTRGSGTDVMAVTSTRDLERVRESVSSGVVQYLLKPFTFAAMRDKLRNYARFRDEFSRGGAVNGQHEIDRVFATLRDHERQELPKGMDEQTLTSVASALRESGNGASAGTVGKLAGVSRVTARRYLEYLVERDMARRSPRHGGVGRPELIYRADLDDADGAVP</sequence>
<keyword evidence="5 9" id="KW-0805">Transcription regulation</keyword>
<evidence type="ECO:0000256" key="10">
    <source>
        <dbReference type="PROSITE-ProRule" id="PRU00169"/>
    </source>
</evidence>
<organism evidence="12 13">
    <name type="scientific">Actinopolyspora mzabensis</name>
    <dbReference type="NCBI Taxonomy" id="995066"/>
    <lineage>
        <taxon>Bacteria</taxon>
        <taxon>Bacillati</taxon>
        <taxon>Actinomycetota</taxon>
        <taxon>Actinomycetes</taxon>
        <taxon>Actinopolysporales</taxon>
        <taxon>Actinopolysporaceae</taxon>
        <taxon>Actinopolyspora</taxon>
    </lineage>
</organism>
<protein>
    <recommendedName>
        <fullName evidence="9">Transcriptional regulatory protein</fullName>
    </recommendedName>
</protein>
<dbReference type="SUPFAM" id="SSF46785">
    <property type="entry name" value="Winged helix' DNA-binding domain"/>
    <property type="match status" value="1"/>
</dbReference>
<dbReference type="SMART" id="SM00448">
    <property type="entry name" value="REC"/>
    <property type="match status" value="1"/>
</dbReference>
<dbReference type="GO" id="GO:0003677">
    <property type="term" value="F:DNA binding"/>
    <property type="evidence" value="ECO:0007669"/>
    <property type="project" value="UniProtKB-KW"/>
</dbReference>
<dbReference type="PANTHER" id="PTHR45526">
    <property type="entry name" value="TRANSCRIPTIONAL REGULATORY PROTEIN DPIA"/>
    <property type="match status" value="1"/>
</dbReference>
<keyword evidence="2 9" id="KW-0963">Cytoplasm</keyword>
<dbReference type="InterPro" id="IPR036390">
    <property type="entry name" value="WH_DNA-bd_sf"/>
</dbReference>
<dbReference type="PANTHER" id="PTHR45526:SF1">
    <property type="entry name" value="TRANSCRIPTIONAL REGULATORY PROTEIN DCUR-RELATED"/>
    <property type="match status" value="1"/>
</dbReference>
<keyword evidence="7 9" id="KW-0010">Activator</keyword>
<evidence type="ECO:0000256" key="9">
    <source>
        <dbReference type="PIRNR" id="PIRNR006171"/>
    </source>
</evidence>
<keyword evidence="6 9" id="KW-0238">DNA-binding</keyword>
<evidence type="ECO:0000256" key="2">
    <source>
        <dbReference type="ARBA" id="ARBA00022490"/>
    </source>
</evidence>
<proteinExistence type="predicted"/>
<dbReference type="OrthoDB" id="7187989at2"/>
<gene>
    <name evidence="12" type="ORF">SAMN04487820_104148</name>
</gene>
<dbReference type="SUPFAM" id="SSF52172">
    <property type="entry name" value="CheY-like"/>
    <property type="match status" value="1"/>
</dbReference>
<evidence type="ECO:0000256" key="4">
    <source>
        <dbReference type="ARBA" id="ARBA00023012"/>
    </source>
</evidence>
<dbReference type="Pfam" id="PF00072">
    <property type="entry name" value="Response_reg"/>
    <property type="match status" value="1"/>
</dbReference>
<dbReference type="PIRSF" id="PIRSF006171">
    <property type="entry name" value="RR_citrat_malat"/>
    <property type="match status" value="1"/>
</dbReference>
<keyword evidence="13" id="KW-1185">Reference proteome</keyword>
<evidence type="ECO:0000313" key="13">
    <source>
        <dbReference type="Proteomes" id="UP000199213"/>
    </source>
</evidence>
<dbReference type="InterPro" id="IPR024187">
    <property type="entry name" value="Sig_transdc_resp-reg_cit/mal"/>
</dbReference>